<feature type="transmembrane region" description="Helical" evidence="1">
    <location>
        <begin position="122"/>
        <end position="147"/>
    </location>
</feature>
<evidence type="ECO:0000256" key="1">
    <source>
        <dbReference type="SAM" id="Phobius"/>
    </source>
</evidence>
<protein>
    <recommendedName>
        <fullName evidence="4">DUF5362 domain-containing protein</fullName>
    </recommendedName>
</protein>
<evidence type="ECO:0008006" key="4">
    <source>
        <dbReference type="Google" id="ProtNLM"/>
    </source>
</evidence>
<keyword evidence="3" id="KW-1185">Reference proteome</keyword>
<sequence>MEENLQVNNSSGIRLNNVAKEVLKEASKWANFLAIIGFIGVGFMVLMALFAGTIFSALPSSGYETVIGGVGFTIIYLLGAALYFFPVMYLYKFAKKTKTALLRNNEEELTEAFTNLKSHYKFIGVLTIVMLSVYAVMFLIAIVRGVAAVSSASF</sequence>
<evidence type="ECO:0000313" key="2">
    <source>
        <dbReference type="EMBL" id="TDQ29785.1"/>
    </source>
</evidence>
<evidence type="ECO:0000313" key="3">
    <source>
        <dbReference type="Proteomes" id="UP000295390"/>
    </source>
</evidence>
<dbReference type="Proteomes" id="UP000295390">
    <property type="component" value="Unassembled WGS sequence"/>
</dbReference>
<feature type="transmembrane region" description="Helical" evidence="1">
    <location>
        <begin position="67"/>
        <end position="91"/>
    </location>
</feature>
<reference evidence="2 3" key="1">
    <citation type="submission" date="2019-03" db="EMBL/GenBank/DDBJ databases">
        <title>Genomic Encyclopedia of Type Strains, Phase III (KMG-III): the genomes of soil and plant-associated and newly described type strains.</title>
        <authorList>
            <person name="Whitman W."/>
        </authorList>
    </citation>
    <scope>NUCLEOTIDE SEQUENCE [LARGE SCALE GENOMIC DNA]</scope>
    <source>
        <strain evidence="2 3">CECT 8283</strain>
    </source>
</reference>
<accession>A0A4R6TH60</accession>
<organism evidence="2 3">
    <name type="scientific">Tenacibaculum caenipelagi</name>
    <dbReference type="NCBI Taxonomy" id="1325435"/>
    <lineage>
        <taxon>Bacteria</taxon>
        <taxon>Pseudomonadati</taxon>
        <taxon>Bacteroidota</taxon>
        <taxon>Flavobacteriia</taxon>
        <taxon>Flavobacteriales</taxon>
        <taxon>Flavobacteriaceae</taxon>
        <taxon>Tenacibaculum</taxon>
    </lineage>
</organism>
<keyword evidence="1" id="KW-1133">Transmembrane helix</keyword>
<proteinExistence type="predicted"/>
<dbReference type="InterPro" id="IPR035287">
    <property type="entry name" value="DUF5362"/>
</dbReference>
<comment type="caution">
    <text evidence="2">The sequence shown here is derived from an EMBL/GenBank/DDBJ whole genome shotgun (WGS) entry which is preliminary data.</text>
</comment>
<keyword evidence="1" id="KW-0812">Transmembrane</keyword>
<feature type="transmembrane region" description="Helical" evidence="1">
    <location>
        <begin position="29"/>
        <end position="55"/>
    </location>
</feature>
<keyword evidence="1" id="KW-0472">Membrane</keyword>
<dbReference type="RefSeq" id="WP_133534334.1">
    <property type="nucleotide sequence ID" value="NZ_SNYH01000001.1"/>
</dbReference>
<dbReference type="AlphaFoldDB" id="A0A4R6TH60"/>
<dbReference type="EMBL" id="SNYH01000001">
    <property type="protein sequence ID" value="TDQ29785.1"/>
    <property type="molecule type" value="Genomic_DNA"/>
</dbReference>
<gene>
    <name evidence="2" type="ORF">DFQ07_0105</name>
</gene>
<name>A0A4R6TH60_9FLAO</name>
<dbReference type="Pfam" id="PF17319">
    <property type="entry name" value="DUF5362"/>
    <property type="match status" value="1"/>
</dbReference>
<dbReference type="OrthoDB" id="1121797at2"/>